<dbReference type="InterPro" id="IPR036689">
    <property type="entry name" value="ESAT-6-like_sf"/>
</dbReference>
<keyword evidence="2" id="KW-1185">Reference proteome</keyword>
<accession>W7IN81</accession>
<dbReference type="STRING" id="909613.UO65_2912"/>
<dbReference type="Proteomes" id="UP000019277">
    <property type="component" value="Unassembled WGS sequence"/>
</dbReference>
<gene>
    <name evidence="1" type="ORF">UO65_2912</name>
</gene>
<dbReference type="Gene3D" id="1.10.287.1060">
    <property type="entry name" value="ESAT-6-like"/>
    <property type="match status" value="1"/>
</dbReference>
<reference evidence="1 2" key="1">
    <citation type="journal article" date="2014" name="Genome Announc.">
        <title>Draft Genome Sequence of the Antitrypanosomally Active Sponge-Associated Bacterium Actinokineospora sp. Strain EG49.</title>
        <authorList>
            <person name="Harjes J."/>
            <person name="Ryu T."/>
            <person name="Abdelmohsen U.R."/>
            <person name="Moitinho-Silva L."/>
            <person name="Horn H."/>
            <person name="Ravasi T."/>
            <person name="Hentschel U."/>
        </authorList>
    </citation>
    <scope>NUCLEOTIDE SEQUENCE [LARGE SCALE GENOMIC DNA]</scope>
    <source>
        <strain evidence="1 2">EG49</strain>
    </source>
</reference>
<evidence type="ECO:0000313" key="1">
    <source>
        <dbReference type="EMBL" id="EWC61853.1"/>
    </source>
</evidence>
<evidence type="ECO:0000313" key="2">
    <source>
        <dbReference type="Proteomes" id="UP000019277"/>
    </source>
</evidence>
<protein>
    <recommendedName>
        <fullName evidence="3">ESAT-6-like protein</fullName>
    </recommendedName>
</protein>
<dbReference type="InterPro" id="IPR010310">
    <property type="entry name" value="T7SS_ESAT-6-like"/>
</dbReference>
<name>W7IN81_9PSEU</name>
<dbReference type="SUPFAM" id="SSF140453">
    <property type="entry name" value="EsxAB dimer-like"/>
    <property type="match status" value="1"/>
</dbReference>
<dbReference type="RefSeq" id="WP_035282723.1">
    <property type="nucleotide sequence ID" value="NZ_AYXG01000101.1"/>
</dbReference>
<dbReference type="OrthoDB" id="3627595at2"/>
<organism evidence="1 2">
    <name type="scientific">Actinokineospora spheciospongiae</name>
    <dbReference type="NCBI Taxonomy" id="909613"/>
    <lineage>
        <taxon>Bacteria</taxon>
        <taxon>Bacillati</taxon>
        <taxon>Actinomycetota</taxon>
        <taxon>Actinomycetes</taxon>
        <taxon>Pseudonocardiales</taxon>
        <taxon>Pseudonocardiaceae</taxon>
        <taxon>Actinokineospora</taxon>
    </lineage>
</organism>
<comment type="caution">
    <text evidence="1">The sequence shown here is derived from an EMBL/GenBank/DDBJ whole genome shotgun (WGS) entry which is preliminary data.</text>
</comment>
<dbReference type="EMBL" id="AYXG01000101">
    <property type="protein sequence ID" value="EWC61853.1"/>
    <property type="molecule type" value="Genomic_DNA"/>
</dbReference>
<proteinExistence type="predicted"/>
<dbReference type="AlphaFoldDB" id="W7IN81"/>
<sequence length="101" mass="11051">MANDQTLYDYDVIEACVTLMKNKANEIAGDVQGLQGDVRTIMVDWEGTSAQAYESLSTDLVNDLHRHNDYLEQLKVKLEAAASGMQGSDSDWGKKILANGG</sequence>
<dbReference type="Pfam" id="PF06013">
    <property type="entry name" value="WXG100"/>
    <property type="match status" value="1"/>
</dbReference>
<evidence type="ECO:0008006" key="3">
    <source>
        <dbReference type="Google" id="ProtNLM"/>
    </source>
</evidence>